<dbReference type="KEGG" id="acry:AC20117_12745"/>
<evidence type="ECO:0000313" key="2">
    <source>
        <dbReference type="Proteomes" id="UP000181917"/>
    </source>
</evidence>
<keyword evidence="2" id="KW-1185">Reference proteome</keyword>
<proteinExistence type="predicted"/>
<dbReference type="EMBL" id="FNKH01000002">
    <property type="protein sequence ID" value="SDQ38749.1"/>
    <property type="molecule type" value="Genomic_DNA"/>
</dbReference>
<protein>
    <recommendedName>
        <fullName evidence="3">HutD protein</fullName>
    </recommendedName>
</protein>
<evidence type="ECO:0000313" key="1">
    <source>
        <dbReference type="EMBL" id="SDQ38749.1"/>
    </source>
</evidence>
<sequence>MWMLIRANALGGETAPGTGARILAACPDSAERGDPWRWTVELDESGPEPAVALDADASYISSESRRFTGGYTGVLQRGAGEQLVVTGLVGEALVAAEDGPWERWLRAGDVFIVEGEDAETIRLSLAEGDAAVQVITLAPRQTKVLRWVP</sequence>
<dbReference type="AlphaFoldDB" id="A0A1H1AGH6"/>
<evidence type="ECO:0008006" key="3">
    <source>
        <dbReference type="Google" id="ProtNLM"/>
    </source>
</evidence>
<organism evidence="1 2">
    <name type="scientific">Crystallibacter crystallopoietes</name>
    <dbReference type="NCBI Taxonomy" id="37928"/>
    <lineage>
        <taxon>Bacteria</taxon>
        <taxon>Bacillati</taxon>
        <taxon>Actinomycetota</taxon>
        <taxon>Actinomycetes</taxon>
        <taxon>Micrococcales</taxon>
        <taxon>Micrococcaceae</taxon>
        <taxon>Crystallibacter</taxon>
    </lineage>
</organism>
<reference evidence="1 2" key="1">
    <citation type="submission" date="2016-10" db="EMBL/GenBank/DDBJ databases">
        <authorList>
            <person name="de Groot N.N."/>
        </authorList>
    </citation>
    <scope>NUCLEOTIDE SEQUENCE [LARGE SCALE GENOMIC DNA]</scope>
    <source>
        <strain evidence="1 2">DSM 20117</strain>
    </source>
</reference>
<dbReference type="OrthoDB" id="4938581at2"/>
<name>A0A1H1AGH6_9MICC</name>
<dbReference type="Proteomes" id="UP000181917">
    <property type="component" value="Unassembled WGS sequence"/>
</dbReference>
<dbReference type="RefSeq" id="WP_074699421.1">
    <property type="nucleotide sequence ID" value="NZ_CP018863.1"/>
</dbReference>
<dbReference type="STRING" id="37928.SAMN04489742_0915"/>
<gene>
    <name evidence="1" type="ORF">SAMN04489742_0915</name>
</gene>
<accession>A0A1H1AGH6</accession>